<dbReference type="STRING" id="1520.LF65_03946"/>
<sequence length="240" mass="27207">MSKINALDVFFNFSGQSDAIHPVILEDENEIILIDCGYPNFLSLIEEAALAKNINIKNLSKIIITHHDYDHMGALAEFKRKYPKVKVLASEEDAQYIDGSKKSLRLQQAENIYDSLSENEKVEADHFHKMLQSIESCNVDIKLKDRDYFDCCGGIEILATPGHMPGHISIYHKESKSLITGDALVVENGELVIAVPQYTLDMKEAQNSVKKFLDCDIERIICYHGGIFENEIRDALKRVF</sequence>
<dbReference type="InterPro" id="IPR036866">
    <property type="entry name" value="RibonucZ/Hydroxyglut_hydro"/>
</dbReference>
<evidence type="ECO:0000313" key="3">
    <source>
        <dbReference type="Proteomes" id="UP000031866"/>
    </source>
</evidence>
<accession>A0A0B5QUC5</accession>
<dbReference type="EMBL" id="CP010086">
    <property type="protein sequence ID" value="AJH00494.1"/>
    <property type="molecule type" value="Genomic_DNA"/>
</dbReference>
<dbReference type="Pfam" id="PF00753">
    <property type="entry name" value="Lactamase_B"/>
    <property type="match status" value="1"/>
</dbReference>
<gene>
    <name evidence="2" type="ORF">LF65_03946</name>
</gene>
<dbReference type="Proteomes" id="UP000031866">
    <property type="component" value="Chromosome"/>
</dbReference>
<feature type="domain" description="Metallo-beta-lactamase" evidence="1">
    <location>
        <begin position="19"/>
        <end position="224"/>
    </location>
</feature>
<dbReference type="SMART" id="SM00849">
    <property type="entry name" value="Lactamase_B"/>
    <property type="match status" value="1"/>
</dbReference>
<name>A0A0B5QUC5_CLOBE</name>
<dbReference type="KEGG" id="cbei:LF65_03946"/>
<dbReference type="CDD" id="cd07721">
    <property type="entry name" value="yflN-like_MBL-fold"/>
    <property type="match status" value="1"/>
</dbReference>
<dbReference type="Gene3D" id="3.60.15.10">
    <property type="entry name" value="Ribonuclease Z/Hydroxyacylglutathione hydrolase-like"/>
    <property type="match status" value="1"/>
</dbReference>
<dbReference type="InterPro" id="IPR001279">
    <property type="entry name" value="Metallo-B-lactamas"/>
</dbReference>
<keyword evidence="2" id="KW-0378">Hydrolase</keyword>
<evidence type="ECO:0000259" key="1">
    <source>
        <dbReference type="SMART" id="SM00849"/>
    </source>
</evidence>
<dbReference type="AlphaFoldDB" id="A0A0B5QUC5"/>
<dbReference type="PANTHER" id="PTHR42951:SF15">
    <property type="entry name" value="METALLO-BETA-LACTAMASE SUPERFAMILY PROTEIN"/>
    <property type="match status" value="1"/>
</dbReference>
<evidence type="ECO:0000313" key="2">
    <source>
        <dbReference type="EMBL" id="AJH00494.1"/>
    </source>
</evidence>
<organism evidence="2 3">
    <name type="scientific">Clostridium beijerinckii</name>
    <name type="common">Clostridium MP</name>
    <dbReference type="NCBI Taxonomy" id="1520"/>
    <lineage>
        <taxon>Bacteria</taxon>
        <taxon>Bacillati</taxon>
        <taxon>Bacillota</taxon>
        <taxon>Clostridia</taxon>
        <taxon>Eubacteriales</taxon>
        <taxon>Clostridiaceae</taxon>
        <taxon>Clostridium</taxon>
    </lineage>
</organism>
<dbReference type="SUPFAM" id="SSF56281">
    <property type="entry name" value="Metallo-hydrolase/oxidoreductase"/>
    <property type="match status" value="1"/>
</dbReference>
<dbReference type="PANTHER" id="PTHR42951">
    <property type="entry name" value="METALLO-BETA-LACTAMASE DOMAIN-CONTAINING"/>
    <property type="match status" value="1"/>
</dbReference>
<dbReference type="RefSeq" id="WP_041898287.1">
    <property type="nucleotide sequence ID" value="NZ_CP010086.2"/>
</dbReference>
<reference evidence="3" key="1">
    <citation type="submission" date="2014-12" db="EMBL/GenBank/DDBJ databases">
        <title>Genome sequence of Clostridium beijerinckii strain 59B.</title>
        <authorList>
            <person name="Little G.T."/>
            <person name="Minton N.P."/>
        </authorList>
    </citation>
    <scope>NUCLEOTIDE SEQUENCE [LARGE SCALE GENOMIC DNA]</scope>
    <source>
        <strain evidence="3">59B</strain>
    </source>
</reference>
<dbReference type="InterPro" id="IPR050855">
    <property type="entry name" value="NDM-1-like"/>
</dbReference>
<proteinExistence type="predicted"/>
<dbReference type="OrthoDB" id="9761531at2"/>
<dbReference type="GO" id="GO:0016787">
    <property type="term" value="F:hydrolase activity"/>
    <property type="evidence" value="ECO:0007669"/>
    <property type="project" value="UniProtKB-KW"/>
</dbReference>
<protein>
    <submittedName>
        <fullName evidence="2">Metal-dependent hydrolase</fullName>
    </submittedName>
</protein>